<keyword evidence="1" id="KW-0812">Transmembrane</keyword>
<feature type="transmembrane region" description="Helical" evidence="1">
    <location>
        <begin position="255"/>
        <end position="273"/>
    </location>
</feature>
<feature type="transmembrane region" description="Helical" evidence="1">
    <location>
        <begin position="285"/>
        <end position="310"/>
    </location>
</feature>
<dbReference type="EMBL" id="SIJK02000006">
    <property type="protein sequence ID" value="MBP1465034.1"/>
    <property type="molecule type" value="Genomic_DNA"/>
</dbReference>
<keyword evidence="1" id="KW-0472">Membrane</keyword>
<comment type="caution">
    <text evidence="2">The sequence shown here is derived from an EMBL/GenBank/DDBJ whole genome shotgun (WGS) entry which is preliminary data.</text>
</comment>
<feature type="transmembrane region" description="Helical" evidence="1">
    <location>
        <begin position="68"/>
        <end position="97"/>
    </location>
</feature>
<keyword evidence="3" id="KW-1185">Reference proteome</keyword>
<proteinExistence type="predicted"/>
<sequence length="317" mass="34155">MPLLVAITHPETAWLIHAVMPVTGLLTLLILATLVRPALIRLTVTLQTKRQRHRLATMPEHMRPDLALLWAPVVITPTQLVTTGLALAIMLSIGLVLFAPLSLALLLGLPLTAMLVWAMVLVAQQRYIHQLDQQLTAAVGRLSALLKAGTGLRPALERVTVDLGSGPLQSEWSYLISRQGMPLEGGGIATAQQVVIALADQTPSRRHANLLNHLGASVGQPQDVLARRCEAAYAALQASDRRRDEARTELAQMRYSGVAVGLAGVTMALYLAWTQWERVIVAYTTPLGMLVAPIVGLALILPVLGGFALAQVEDADY</sequence>
<organism evidence="2 3">
    <name type="scientific">Candidatus Chloroploca mongolica</name>
    <dbReference type="NCBI Taxonomy" id="2528176"/>
    <lineage>
        <taxon>Bacteria</taxon>
        <taxon>Bacillati</taxon>
        <taxon>Chloroflexota</taxon>
        <taxon>Chloroflexia</taxon>
        <taxon>Chloroflexales</taxon>
        <taxon>Chloroflexineae</taxon>
        <taxon>Oscillochloridaceae</taxon>
        <taxon>Candidatus Chloroploca</taxon>
    </lineage>
</organism>
<keyword evidence="1" id="KW-1133">Transmembrane helix</keyword>
<evidence type="ECO:0000256" key="1">
    <source>
        <dbReference type="SAM" id="Phobius"/>
    </source>
</evidence>
<name>A0ABS4D6G8_9CHLR</name>
<evidence type="ECO:0008006" key="4">
    <source>
        <dbReference type="Google" id="ProtNLM"/>
    </source>
</evidence>
<feature type="transmembrane region" description="Helical" evidence="1">
    <location>
        <begin position="103"/>
        <end position="123"/>
    </location>
</feature>
<accession>A0ABS4D6G8</accession>
<reference evidence="2 3" key="1">
    <citation type="submission" date="2021-03" db="EMBL/GenBank/DDBJ databases">
        <authorList>
            <person name="Grouzdev D.S."/>
        </authorList>
    </citation>
    <scope>NUCLEOTIDE SEQUENCE [LARGE SCALE GENOMIC DNA]</scope>
    <source>
        <strain evidence="2 3">M50-1</strain>
    </source>
</reference>
<evidence type="ECO:0000313" key="3">
    <source>
        <dbReference type="Proteomes" id="UP001193081"/>
    </source>
</evidence>
<protein>
    <recommendedName>
        <fullName evidence="4">Type II secretion system protein GspF domain-containing protein</fullName>
    </recommendedName>
</protein>
<gene>
    <name evidence="2" type="ORF">EYB53_004875</name>
</gene>
<evidence type="ECO:0000313" key="2">
    <source>
        <dbReference type="EMBL" id="MBP1465034.1"/>
    </source>
</evidence>
<dbReference type="Proteomes" id="UP001193081">
    <property type="component" value="Unassembled WGS sequence"/>
</dbReference>
<feature type="transmembrane region" description="Helical" evidence="1">
    <location>
        <begin position="12"/>
        <end position="35"/>
    </location>
</feature>